<keyword evidence="4 5" id="KW-0472">Membrane</keyword>
<feature type="transmembrane region" description="Helical" evidence="5">
    <location>
        <begin position="184"/>
        <end position="206"/>
    </location>
</feature>
<dbReference type="PANTHER" id="PTHR23291">
    <property type="entry name" value="BAX INHIBITOR-RELATED"/>
    <property type="match status" value="1"/>
</dbReference>
<dbReference type="OMA" id="IFIMTAP"/>
<evidence type="ECO:0000313" key="7">
    <source>
        <dbReference type="Proteomes" id="UP000688137"/>
    </source>
</evidence>
<dbReference type="GO" id="GO:0016020">
    <property type="term" value="C:membrane"/>
    <property type="evidence" value="ECO:0007669"/>
    <property type="project" value="UniProtKB-SubCell"/>
</dbReference>
<evidence type="ECO:0000256" key="3">
    <source>
        <dbReference type="ARBA" id="ARBA00022989"/>
    </source>
</evidence>
<comment type="similarity">
    <text evidence="5">Belongs to the BI1 family.</text>
</comment>
<accession>A0A8S1NTG0</accession>
<reference evidence="6" key="1">
    <citation type="submission" date="2021-01" db="EMBL/GenBank/DDBJ databases">
        <authorList>
            <consortium name="Genoscope - CEA"/>
            <person name="William W."/>
        </authorList>
    </citation>
    <scope>NUCLEOTIDE SEQUENCE</scope>
</reference>
<proteinExistence type="inferred from homology"/>
<organism evidence="6 7">
    <name type="scientific">Paramecium primaurelia</name>
    <dbReference type="NCBI Taxonomy" id="5886"/>
    <lineage>
        <taxon>Eukaryota</taxon>
        <taxon>Sar</taxon>
        <taxon>Alveolata</taxon>
        <taxon>Ciliophora</taxon>
        <taxon>Intramacronucleata</taxon>
        <taxon>Oligohymenophorea</taxon>
        <taxon>Peniculida</taxon>
        <taxon>Parameciidae</taxon>
        <taxon>Paramecium</taxon>
    </lineage>
</organism>
<dbReference type="EMBL" id="CAJJDM010000095">
    <property type="protein sequence ID" value="CAD8093236.1"/>
    <property type="molecule type" value="Genomic_DNA"/>
</dbReference>
<gene>
    <name evidence="6" type="ORF">PPRIM_AZ9-3.1.T0920190</name>
</gene>
<comment type="subcellular location">
    <subcellularLocation>
        <location evidence="1">Membrane</location>
        <topology evidence="1">Multi-pass membrane protein</topology>
    </subcellularLocation>
</comment>
<feature type="transmembrane region" description="Helical" evidence="5">
    <location>
        <begin position="212"/>
        <end position="238"/>
    </location>
</feature>
<sequence>MSQAQDQLSQEFPLIAYQEDNGQIDTFFATLRNLGWSLHLIRKQCSFLQEYMLLLAGMLSTFYLMSFILLVTKSQNYINNENIELHQGLYFGSLAVTIGIGMVAYFFDGSRRFTLNLVYYLTFTFGTAYILGDPLSEVLYEGYYVGEDWIILLYLFTMTLGTYACLILFSFRRQTALNQNGNSFVIYQVIILSISGMMIFLLFIFIMTAPYYIGLLVASFFCHLIYGCLLIIDMKLIISGKVLIQLWKFSLKTNQYVSGALYLYLDITVMVLYFIVCIIYAILKVIGQICKVFCRCCCEFLSHAK</sequence>
<dbReference type="PANTHER" id="PTHR23291:SF47">
    <property type="entry name" value="TRANSMEMBRANE BAX INHIBITOR MOTIF CONTAINING 7"/>
    <property type="match status" value="1"/>
</dbReference>
<feature type="transmembrane region" description="Helical" evidence="5">
    <location>
        <begin position="114"/>
        <end position="131"/>
    </location>
</feature>
<dbReference type="Proteomes" id="UP000688137">
    <property type="component" value="Unassembled WGS sequence"/>
</dbReference>
<evidence type="ECO:0000256" key="5">
    <source>
        <dbReference type="RuleBase" id="RU004379"/>
    </source>
</evidence>
<comment type="caution">
    <text evidence="6">The sequence shown here is derived from an EMBL/GenBank/DDBJ whole genome shotgun (WGS) entry which is preliminary data.</text>
</comment>
<feature type="transmembrane region" description="Helical" evidence="5">
    <location>
        <begin position="259"/>
        <end position="283"/>
    </location>
</feature>
<evidence type="ECO:0000256" key="2">
    <source>
        <dbReference type="ARBA" id="ARBA00022692"/>
    </source>
</evidence>
<keyword evidence="2 5" id="KW-0812">Transmembrane</keyword>
<feature type="transmembrane region" description="Helical" evidence="5">
    <location>
        <begin position="51"/>
        <end position="69"/>
    </location>
</feature>
<feature type="transmembrane region" description="Helical" evidence="5">
    <location>
        <begin position="151"/>
        <end position="172"/>
    </location>
</feature>
<evidence type="ECO:0000256" key="1">
    <source>
        <dbReference type="ARBA" id="ARBA00004141"/>
    </source>
</evidence>
<keyword evidence="7" id="KW-1185">Reference proteome</keyword>
<evidence type="ECO:0000256" key="4">
    <source>
        <dbReference type="ARBA" id="ARBA00023136"/>
    </source>
</evidence>
<dbReference type="InterPro" id="IPR006214">
    <property type="entry name" value="Bax_inhibitor_1-related"/>
</dbReference>
<feature type="transmembrane region" description="Helical" evidence="5">
    <location>
        <begin position="89"/>
        <end position="107"/>
    </location>
</feature>
<dbReference type="AlphaFoldDB" id="A0A8S1NTG0"/>
<protein>
    <submittedName>
        <fullName evidence="6">Uncharacterized protein</fullName>
    </submittedName>
</protein>
<name>A0A8S1NTG0_PARPR</name>
<evidence type="ECO:0000313" key="6">
    <source>
        <dbReference type="EMBL" id="CAD8093236.1"/>
    </source>
</evidence>
<keyword evidence="3 5" id="KW-1133">Transmembrane helix</keyword>